<evidence type="ECO:0000256" key="1">
    <source>
        <dbReference type="SAM" id="MobiDB-lite"/>
    </source>
</evidence>
<evidence type="ECO:0000313" key="3">
    <source>
        <dbReference type="Proteomes" id="UP000005408"/>
    </source>
</evidence>
<feature type="compositionally biased region" description="Polar residues" evidence="1">
    <location>
        <begin position="156"/>
        <end position="182"/>
    </location>
</feature>
<accession>A0A8W8ILT8</accession>
<feature type="compositionally biased region" description="Polar residues" evidence="1">
    <location>
        <begin position="347"/>
        <end position="360"/>
    </location>
</feature>
<dbReference type="AlphaFoldDB" id="A0A8W8ILT8"/>
<feature type="compositionally biased region" description="Basic residues" evidence="1">
    <location>
        <begin position="188"/>
        <end position="199"/>
    </location>
</feature>
<dbReference type="Proteomes" id="UP000005408">
    <property type="component" value="Unassembled WGS sequence"/>
</dbReference>
<feature type="compositionally biased region" description="Basic residues" evidence="1">
    <location>
        <begin position="217"/>
        <end position="227"/>
    </location>
</feature>
<feature type="compositionally biased region" description="Polar residues" evidence="1">
    <location>
        <begin position="311"/>
        <end position="322"/>
    </location>
</feature>
<proteinExistence type="predicted"/>
<feature type="region of interest" description="Disordered" evidence="1">
    <location>
        <begin position="98"/>
        <end position="117"/>
    </location>
</feature>
<feature type="compositionally biased region" description="Polar residues" evidence="1">
    <location>
        <begin position="124"/>
        <end position="141"/>
    </location>
</feature>
<sequence>MSTNELHSTLIEMNKSIQLLHDEVKFLKTAVVLKSEVDESVYKTPTALTSGLEVAEESLDNTLTFPTSKHQAATELSDKMADQKLIIDRLTSVIPPSGFISDPFKGAKPKTSTPINRVLENADFQTISPIQPNSKSTQMPNANPKRLVHNEKPASEKQSATPISGSQTSQDKPSAVGSQTPMEPSRGRTTKKSKRRRSRSTSSSSSDNASSNWTRTSRSRSRSKSPQRQKMPVFKGSDSPNWESFIYQFERIAAHRGWSANKKAFRLLDCLGDVALEADLKLSNEKDKNNRSLDEQISHLTSLVEKLTTSFQQSLSRNQVRPSSPVPRGLHFEKNRSLSRSPARGQRFSSPTHSKSSNEVKGQPTGDLNRKGSGYYALP</sequence>
<feature type="region of interest" description="Disordered" evidence="1">
    <location>
        <begin position="311"/>
        <end position="379"/>
    </location>
</feature>
<protein>
    <submittedName>
        <fullName evidence="2">Uncharacterized protein</fullName>
    </submittedName>
</protein>
<evidence type="ECO:0000313" key="2">
    <source>
        <dbReference type="EnsemblMetazoa" id="G14628.1:cds"/>
    </source>
</evidence>
<reference evidence="2" key="1">
    <citation type="submission" date="2022-08" db="UniProtKB">
        <authorList>
            <consortium name="EnsemblMetazoa"/>
        </authorList>
    </citation>
    <scope>IDENTIFICATION</scope>
    <source>
        <strain evidence="2">05x7-T-G4-1.051#20</strain>
    </source>
</reference>
<organism evidence="2 3">
    <name type="scientific">Magallana gigas</name>
    <name type="common">Pacific oyster</name>
    <name type="synonym">Crassostrea gigas</name>
    <dbReference type="NCBI Taxonomy" id="29159"/>
    <lineage>
        <taxon>Eukaryota</taxon>
        <taxon>Metazoa</taxon>
        <taxon>Spiralia</taxon>
        <taxon>Lophotrochozoa</taxon>
        <taxon>Mollusca</taxon>
        <taxon>Bivalvia</taxon>
        <taxon>Autobranchia</taxon>
        <taxon>Pteriomorphia</taxon>
        <taxon>Ostreida</taxon>
        <taxon>Ostreoidea</taxon>
        <taxon>Ostreidae</taxon>
        <taxon>Magallana</taxon>
    </lineage>
</organism>
<dbReference type="EnsemblMetazoa" id="G14628.1">
    <property type="protein sequence ID" value="G14628.1:cds"/>
    <property type="gene ID" value="G14628"/>
</dbReference>
<keyword evidence="3" id="KW-1185">Reference proteome</keyword>
<name>A0A8W8ILT8_MAGGI</name>
<feature type="region of interest" description="Disordered" evidence="1">
    <location>
        <begin position="124"/>
        <end position="237"/>
    </location>
</feature>